<keyword evidence="3" id="KW-1185">Reference proteome</keyword>
<dbReference type="EMBL" id="JAFMYU010000002">
    <property type="protein sequence ID" value="MBO0930064.1"/>
    <property type="molecule type" value="Genomic_DNA"/>
</dbReference>
<keyword evidence="1" id="KW-0472">Membrane</keyword>
<feature type="transmembrane region" description="Helical" evidence="1">
    <location>
        <begin position="50"/>
        <end position="69"/>
    </location>
</feature>
<evidence type="ECO:0000256" key="1">
    <source>
        <dbReference type="SAM" id="Phobius"/>
    </source>
</evidence>
<organism evidence="2 3">
    <name type="scientific">Fibrella aquatilis</name>
    <dbReference type="NCBI Taxonomy" id="2817059"/>
    <lineage>
        <taxon>Bacteria</taxon>
        <taxon>Pseudomonadati</taxon>
        <taxon>Bacteroidota</taxon>
        <taxon>Cytophagia</taxon>
        <taxon>Cytophagales</taxon>
        <taxon>Spirosomataceae</taxon>
        <taxon>Fibrella</taxon>
    </lineage>
</organism>
<evidence type="ECO:0000313" key="3">
    <source>
        <dbReference type="Proteomes" id="UP000664795"/>
    </source>
</evidence>
<sequence length="357" mass="39415">MTTLNVLAQFAGYADWRTFRQAVDQADTSLPATPQVPASRSISRYTDWRSIGWIGGGILLLILVGAGLFRSRRQTDVPATYRFGSRPVTQDIPNSVIFTYDATASPTDSVFIQQSWDPARRQQVSKTAHEFTSLYYYPGSYEARLLVGRQIVSRHTLTIPTAGWLGLIHRKPVPIYLEKAAIIEHDFLRISPKTITAQGIALQPVPPTVQFYNVGNFKPTATDEFTFSCQLQNEGGQGAGICQHTAIALITERSAINIPLCRKGCIAALTLFCLDTLVSGKTANLASFGTEFGKWVGVRCQGDKRTLRFYVNDRLAYELPAPKQSSRIVGMAYSFEGTGAVRKIKLTSGDQTVFQAF</sequence>
<evidence type="ECO:0008006" key="4">
    <source>
        <dbReference type="Google" id="ProtNLM"/>
    </source>
</evidence>
<keyword evidence="1" id="KW-1133">Transmembrane helix</keyword>
<comment type="caution">
    <text evidence="2">The sequence shown here is derived from an EMBL/GenBank/DDBJ whole genome shotgun (WGS) entry which is preliminary data.</text>
</comment>
<reference evidence="2 3" key="1">
    <citation type="submission" date="2021-03" db="EMBL/GenBank/DDBJ databases">
        <title>Fibrella sp. HMF5036 genome sequencing and assembly.</title>
        <authorList>
            <person name="Kang H."/>
            <person name="Kim H."/>
            <person name="Bae S."/>
            <person name="Joh K."/>
        </authorList>
    </citation>
    <scope>NUCLEOTIDE SEQUENCE [LARGE SCALE GENOMIC DNA]</scope>
    <source>
        <strain evidence="2 3">HMF5036</strain>
    </source>
</reference>
<dbReference type="RefSeq" id="WP_207334028.1">
    <property type="nucleotide sequence ID" value="NZ_JAFMYU010000002.1"/>
</dbReference>
<protein>
    <recommendedName>
        <fullName evidence="4">PKD domain-containing protein</fullName>
    </recommendedName>
</protein>
<proteinExistence type="predicted"/>
<accession>A0A939G152</accession>
<dbReference type="AlphaFoldDB" id="A0A939G152"/>
<name>A0A939G152_9BACT</name>
<gene>
    <name evidence="2" type="ORF">J2I48_03620</name>
</gene>
<dbReference type="Proteomes" id="UP000664795">
    <property type="component" value="Unassembled WGS sequence"/>
</dbReference>
<keyword evidence="1" id="KW-0812">Transmembrane</keyword>
<evidence type="ECO:0000313" key="2">
    <source>
        <dbReference type="EMBL" id="MBO0930064.1"/>
    </source>
</evidence>